<dbReference type="EMBL" id="AAYA01000006">
    <property type="protein sequence ID" value="EBA08067.1"/>
    <property type="molecule type" value="Genomic_DNA"/>
</dbReference>
<name>A3K3F3_SAGS3</name>
<dbReference type="Proteomes" id="UP000005713">
    <property type="component" value="Unassembled WGS sequence"/>
</dbReference>
<accession>A3K3F3</accession>
<organism evidence="1 2">
    <name type="scientific">Sagittula stellata (strain ATCC 700073 / DSM 11524 / E-37)</name>
    <dbReference type="NCBI Taxonomy" id="388399"/>
    <lineage>
        <taxon>Bacteria</taxon>
        <taxon>Pseudomonadati</taxon>
        <taxon>Pseudomonadota</taxon>
        <taxon>Alphaproteobacteria</taxon>
        <taxon>Rhodobacterales</taxon>
        <taxon>Roseobacteraceae</taxon>
        <taxon>Sagittula</taxon>
    </lineage>
</organism>
<keyword evidence="2" id="KW-1185">Reference proteome</keyword>
<comment type="caution">
    <text evidence="1">The sequence shown here is derived from an EMBL/GenBank/DDBJ whole genome shotgun (WGS) entry which is preliminary data.</text>
</comment>
<reference evidence="1 2" key="1">
    <citation type="submission" date="2006-06" db="EMBL/GenBank/DDBJ databases">
        <authorList>
            <person name="Moran M.A."/>
            <person name="Ferriera S."/>
            <person name="Johnson J."/>
            <person name="Kravitz S."/>
            <person name="Beeson K."/>
            <person name="Sutton G."/>
            <person name="Rogers Y.-H."/>
            <person name="Friedman R."/>
            <person name="Frazier M."/>
            <person name="Venter J.C."/>
        </authorList>
    </citation>
    <scope>NUCLEOTIDE SEQUENCE [LARGE SCALE GENOMIC DNA]</scope>
    <source>
        <strain evidence="1 2">E-37</strain>
    </source>
</reference>
<proteinExistence type="predicted"/>
<gene>
    <name evidence="1" type="ORF">SSE37_11004</name>
</gene>
<dbReference type="AlphaFoldDB" id="A3K3F3"/>
<sequence length="36" mass="4061">MIDPVAYLARWAAPRDGRIRSARTLPKGHAPGLLFW</sequence>
<evidence type="ECO:0000313" key="2">
    <source>
        <dbReference type="Proteomes" id="UP000005713"/>
    </source>
</evidence>
<evidence type="ECO:0000313" key="1">
    <source>
        <dbReference type="EMBL" id="EBA08067.1"/>
    </source>
</evidence>
<protein>
    <submittedName>
        <fullName evidence="1">Uncharacterized protein</fullName>
    </submittedName>
</protein>